<dbReference type="AlphaFoldDB" id="A0AAN9J944"/>
<reference evidence="1 2" key="1">
    <citation type="submission" date="2024-01" db="EMBL/GenBank/DDBJ databases">
        <title>The genomes of 5 underutilized Papilionoideae crops provide insights into root nodulation and disease resistance.</title>
        <authorList>
            <person name="Yuan L."/>
        </authorList>
    </citation>
    <scope>NUCLEOTIDE SEQUENCE [LARGE SCALE GENOMIC DNA]</scope>
    <source>
        <strain evidence="1">LY-2023</strain>
        <tissue evidence="1">Leaf</tissue>
    </source>
</reference>
<dbReference type="Pfam" id="PF05056">
    <property type="entry name" value="DUF674"/>
    <property type="match status" value="1"/>
</dbReference>
<organism evidence="1 2">
    <name type="scientific">Clitoria ternatea</name>
    <name type="common">Butterfly pea</name>
    <dbReference type="NCBI Taxonomy" id="43366"/>
    <lineage>
        <taxon>Eukaryota</taxon>
        <taxon>Viridiplantae</taxon>
        <taxon>Streptophyta</taxon>
        <taxon>Embryophyta</taxon>
        <taxon>Tracheophyta</taxon>
        <taxon>Spermatophyta</taxon>
        <taxon>Magnoliopsida</taxon>
        <taxon>eudicotyledons</taxon>
        <taxon>Gunneridae</taxon>
        <taxon>Pentapetalae</taxon>
        <taxon>rosids</taxon>
        <taxon>fabids</taxon>
        <taxon>Fabales</taxon>
        <taxon>Fabaceae</taxon>
        <taxon>Papilionoideae</taxon>
        <taxon>50 kb inversion clade</taxon>
        <taxon>NPAAA clade</taxon>
        <taxon>indigoferoid/millettioid clade</taxon>
        <taxon>Phaseoleae</taxon>
        <taxon>Clitoria</taxon>
    </lineage>
</organism>
<protein>
    <recommendedName>
        <fullName evidence="3">DUF674 family protein</fullName>
    </recommendedName>
</protein>
<name>A0AAN9J944_CLITE</name>
<gene>
    <name evidence="1" type="ORF">RJT34_17519</name>
</gene>
<comment type="caution">
    <text evidence="1">The sequence shown here is derived from an EMBL/GenBank/DDBJ whole genome shotgun (WGS) entry which is preliminary data.</text>
</comment>
<dbReference type="PANTHER" id="PTHR33103">
    <property type="entry name" value="OS01G0153900 PROTEIN"/>
    <property type="match status" value="1"/>
</dbReference>
<dbReference type="PANTHER" id="PTHR33103:SF27">
    <property type="entry name" value="OS04G0594700 PROTEIN"/>
    <property type="match status" value="1"/>
</dbReference>
<dbReference type="InterPro" id="IPR007750">
    <property type="entry name" value="DUF674"/>
</dbReference>
<dbReference type="EMBL" id="JAYKXN010000004">
    <property type="protein sequence ID" value="KAK7294630.1"/>
    <property type="molecule type" value="Genomic_DNA"/>
</dbReference>
<keyword evidence="2" id="KW-1185">Reference proteome</keyword>
<evidence type="ECO:0000313" key="2">
    <source>
        <dbReference type="Proteomes" id="UP001359559"/>
    </source>
</evidence>
<evidence type="ECO:0000313" key="1">
    <source>
        <dbReference type="EMBL" id="KAK7294630.1"/>
    </source>
</evidence>
<dbReference type="Proteomes" id="UP001359559">
    <property type="component" value="Unassembled WGS sequence"/>
</dbReference>
<proteinExistence type="predicted"/>
<evidence type="ECO:0008006" key="3">
    <source>
        <dbReference type="Google" id="ProtNLM"/>
    </source>
</evidence>
<accession>A0AAN9J944</accession>
<sequence>MATIETQQRVTLKLMVSKERKKVIFAEAGKDFVDVLFGFMTLPLGTIVRLVNSKDSNIEAVKVGSLNSLYESVQNLDEECLFTDTCKEMLLKPRNSMEAYCKHLKLNIEHAEPSQYFVCNNLLACRYKSSLLLSTSNDKTCTCGNLLAKPISLNSNGPHGFVKSNVSFIITDDLHVVPTSMDTFFHLMKNSGIKDMSCVNEMIVNITQDQVTNLLKSCLVSETTLTDFFLEEELFYKRLERVNPSSCDFNAKDDRKIEVKLMKRKLNGKIVFAQGKEDFADFLLSFLTLQLGGVVHLLEGCSSMGNIDGLYKSIVDLDDVYWTTKEVKNKLVNLGIAPHFKLNNHFLPIHESDAPNLFCYTNVQYASHKPGRISSTFLTDCYLTFECKAVQGHLETCKPLEFIDGVSNSGNGEGFVKGPTMYMVTDGLVVMPMSSISIASLLKSMGIPFSGLEEKVVSIGIEEGVSILRASLTSPSALTNGLGHLLNNNVKRKRK</sequence>